<gene>
    <name evidence="1" type="ORF">PHLCEN_2v4276</name>
</gene>
<comment type="caution">
    <text evidence="1">The sequence shown here is derived from an EMBL/GenBank/DDBJ whole genome shotgun (WGS) entry which is preliminary data.</text>
</comment>
<evidence type="ECO:0000313" key="2">
    <source>
        <dbReference type="Proteomes" id="UP000186601"/>
    </source>
</evidence>
<dbReference type="EMBL" id="MLYV02000432">
    <property type="protein sequence ID" value="PSR97710.1"/>
    <property type="molecule type" value="Genomic_DNA"/>
</dbReference>
<keyword evidence="2" id="KW-1185">Reference proteome</keyword>
<dbReference type="Proteomes" id="UP000186601">
    <property type="component" value="Unassembled WGS sequence"/>
</dbReference>
<sequence length="99" mass="10697">MGSGQGQVLVTSPDEYLQVQLGYRGVLMHGAYSNDRVLVHVTDFSGDAHKCVGMGANLSLQSERDVVFNGRNGRSILYVNNRTAGQSCSTDAHEQLHCA</sequence>
<protein>
    <submittedName>
        <fullName evidence="1">Uncharacterized protein</fullName>
    </submittedName>
</protein>
<dbReference type="AlphaFoldDB" id="A0A2R6PVP3"/>
<proteinExistence type="predicted"/>
<accession>A0A2R6PVP3</accession>
<name>A0A2R6PVP3_9APHY</name>
<organism evidence="1 2">
    <name type="scientific">Hermanssonia centrifuga</name>
    <dbReference type="NCBI Taxonomy" id="98765"/>
    <lineage>
        <taxon>Eukaryota</taxon>
        <taxon>Fungi</taxon>
        <taxon>Dikarya</taxon>
        <taxon>Basidiomycota</taxon>
        <taxon>Agaricomycotina</taxon>
        <taxon>Agaricomycetes</taxon>
        <taxon>Polyporales</taxon>
        <taxon>Meruliaceae</taxon>
        <taxon>Hermanssonia</taxon>
    </lineage>
</organism>
<evidence type="ECO:0000313" key="1">
    <source>
        <dbReference type="EMBL" id="PSR97710.1"/>
    </source>
</evidence>
<reference evidence="1 2" key="1">
    <citation type="submission" date="2018-02" db="EMBL/GenBank/DDBJ databases">
        <title>Genome sequence of the basidiomycete white-rot fungus Phlebia centrifuga.</title>
        <authorList>
            <person name="Granchi Z."/>
            <person name="Peng M."/>
            <person name="de Vries R.P."/>
            <person name="Hilden K."/>
            <person name="Makela M.R."/>
            <person name="Grigoriev I."/>
            <person name="Riley R."/>
        </authorList>
    </citation>
    <scope>NUCLEOTIDE SEQUENCE [LARGE SCALE GENOMIC DNA]</scope>
    <source>
        <strain evidence="1 2">FBCC195</strain>
    </source>
</reference>